<organism evidence="1 2">
    <name type="scientific">Heyndrickxia coagulans</name>
    <name type="common">Weizmannia coagulans</name>
    <dbReference type="NCBI Taxonomy" id="1398"/>
    <lineage>
        <taxon>Bacteria</taxon>
        <taxon>Bacillati</taxon>
        <taxon>Bacillota</taxon>
        <taxon>Bacilli</taxon>
        <taxon>Bacillales</taxon>
        <taxon>Bacillaceae</taxon>
        <taxon>Heyndrickxia</taxon>
    </lineage>
</organism>
<evidence type="ECO:0000313" key="1">
    <source>
        <dbReference type="EMBL" id="AJO24701.1"/>
    </source>
</evidence>
<reference evidence="2" key="1">
    <citation type="submission" date="2015-01" db="EMBL/GenBank/DDBJ databases">
        <title>Comparative genome analysis of Bacillus coagulans HM-08, Clostridium butyricum HM-68, Bacillus subtilis HM-66 and Bacillus paralicheniformis BL-09.</title>
        <authorList>
            <person name="Zhang H."/>
        </authorList>
    </citation>
    <scope>NUCLEOTIDE SEQUENCE [LARGE SCALE GENOMIC DNA]</scope>
    <source>
        <strain evidence="2">HM-08</strain>
    </source>
</reference>
<gene>
    <name evidence="1" type="ORF">SB48_HM08orf06209</name>
</gene>
<name>A0AAN0WDQ7_HEYCO</name>
<accession>A0AAN0WDQ7</accession>
<dbReference type="AlphaFoldDB" id="A0AAN0WDQ7"/>
<proteinExistence type="predicted"/>
<dbReference type="Proteomes" id="UP000032024">
    <property type="component" value="Chromosome"/>
</dbReference>
<dbReference type="EMBL" id="CP010525">
    <property type="protein sequence ID" value="AJO24701.1"/>
    <property type="molecule type" value="Genomic_DNA"/>
</dbReference>
<evidence type="ECO:0000313" key="2">
    <source>
        <dbReference type="Proteomes" id="UP000032024"/>
    </source>
</evidence>
<keyword evidence="2" id="KW-1185">Reference proteome</keyword>
<sequence length="39" mass="4565">MAIKIKKRTKEDGKLENCMCKILLEGANEWKKMGRRSII</sequence>
<protein>
    <submittedName>
        <fullName evidence="1">Uncharacterized protein</fullName>
    </submittedName>
</protein>